<dbReference type="InterPro" id="IPR006553">
    <property type="entry name" value="Leu-rich_rpt_Cys-con_subtyp"/>
</dbReference>
<dbReference type="AlphaFoldDB" id="A0AAD4T8V2"/>
<dbReference type="Gene3D" id="3.80.10.10">
    <property type="entry name" value="Ribonuclease Inhibitor"/>
    <property type="match status" value="2"/>
</dbReference>
<dbReference type="GO" id="GO:0019005">
    <property type="term" value="C:SCF ubiquitin ligase complex"/>
    <property type="evidence" value="ECO:0007669"/>
    <property type="project" value="TreeGrafter"/>
</dbReference>
<dbReference type="SUPFAM" id="SSF81383">
    <property type="entry name" value="F-box domain"/>
    <property type="match status" value="1"/>
</dbReference>
<dbReference type="PANTHER" id="PTHR13318">
    <property type="entry name" value="PARTNER OF PAIRED, ISOFORM B-RELATED"/>
    <property type="match status" value="1"/>
</dbReference>
<accession>A0AAD4T8V2</accession>
<sequence>MDFNFTTKMKNYPFKNFSTSIMNVPDDCLVLILQLLNRPIDRNSFGLTCHRWLHIQNSSRRKLWFNHYHHPLSKVSPHSYSFRLTKLLTRFQQLNFLSLSHCTELPDSALSRLQIYGSNIQTLYLECCLAITDYGFSLMASGCPRLMSISLYRCNISDVGLEYLAKSCSSLQKVNLSWCGITDTGIISLGESCSSLQKLNLSNCGSVSDRGVRYLSQACRQLCSITISYCERITGVGFHGFSETLTSVEAVSCKLEPEGIQAIVSGGGLEYLDLSDLVPLGARLDRIGGGFAKNLRVLNLRNCRDVLNTVVIKISKGCPLLQEWNLAHCHNIVLDGWKAIGSNCHNLEILHVNMCWNLRDSGLHALLSDGCRRLSKLYISNCNARISYFTIEQFKCRRSNVKIKEKEVQGTKTKNIF</sequence>
<dbReference type="CDD" id="cd22159">
    <property type="entry name" value="F-box_AtTIR1-like"/>
    <property type="match status" value="1"/>
</dbReference>
<dbReference type="InterPro" id="IPR036047">
    <property type="entry name" value="F-box-like_dom_sf"/>
</dbReference>
<evidence type="ECO:0000259" key="1">
    <source>
        <dbReference type="Pfam" id="PF25372"/>
    </source>
</evidence>
<evidence type="ECO:0000313" key="3">
    <source>
        <dbReference type="Proteomes" id="UP001202328"/>
    </source>
</evidence>
<dbReference type="Proteomes" id="UP001202328">
    <property type="component" value="Unassembled WGS sequence"/>
</dbReference>
<evidence type="ECO:0000313" key="2">
    <source>
        <dbReference type="EMBL" id="KAI3943295.1"/>
    </source>
</evidence>
<organism evidence="2 3">
    <name type="scientific">Papaver atlanticum</name>
    <dbReference type="NCBI Taxonomy" id="357466"/>
    <lineage>
        <taxon>Eukaryota</taxon>
        <taxon>Viridiplantae</taxon>
        <taxon>Streptophyta</taxon>
        <taxon>Embryophyta</taxon>
        <taxon>Tracheophyta</taxon>
        <taxon>Spermatophyta</taxon>
        <taxon>Magnoliopsida</taxon>
        <taxon>Ranunculales</taxon>
        <taxon>Papaveraceae</taxon>
        <taxon>Papaveroideae</taxon>
        <taxon>Papaver</taxon>
    </lineage>
</organism>
<reference evidence="2" key="1">
    <citation type="submission" date="2022-04" db="EMBL/GenBank/DDBJ databases">
        <title>A functionally conserved STORR gene fusion in Papaver species that diverged 16.8 million years ago.</title>
        <authorList>
            <person name="Catania T."/>
        </authorList>
    </citation>
    <scope>NUCLEOTIDE SEQUENCE</scope>
    <source>
        <strain evidence="2">S-188037</strain>
    </source>
</reference>
<dbReference type="Gene3D" id="1.20.1280.50">
    <property type="match status" value="1"/>
</dbReference>
<keyword evidence="3" id="KW-1185">Reference proteome</keyword>
<proteinExistence type="predicted"/>
<dbReference type="GO" id="GO:0031146">
    <property type="term" value="P:SCF-dependent proteasomal ubiquitin-dependent protein catabolic process"/>
    <property type="evidence" value="ECO:0007669"/>
    <property type="project" value="TreeGrafter"/>
</dbReference>
<dbReference type="Pfam" id="PF25372">
    <property type="entry name" value="DUF7885"/>
    <property type="match status" value="1"/>
</dbReference>
<dbReference type="InterPro" id="IPR032675">
    <property type="entry name" value="LRR_dom_sf"/>
</dbReference>
<name>A0AAD4T8V2_9MAGN</name>
<dbReference type="EMBL" id="JAJJMB010004331">
    <property type="protein sequence ID" value="KAI3943295.1"/>
    <property type="molecule type" value="Genomic_DNA"/>
</dbReference>
<comment type="caution">
    <text evidence="2">The sequence shown here is derived from an EMBL/GenBank/DDBJ whole genome shotgun (WGS) entry which is preliminary data.</text>
</comment>
<dbReference type="SMART" id="SM00367">
    <property type="entry name" value="LRR_CC"/>
    <property type="match status" value="9"/>
</dbReference>
<protein>
    <recommendedName>
        <fullName evidence="1">F-box/LRR-repeat protein 15-like leucin rich repeat domain-containing protein</fullName>
    </recommendedName>
</protein>
<dbReference type="InterPro" id="IPR057207">
    <property type="entry name" value="FBXL15_LRR"/>
</dbReference>
<dbReference type="SUPFAM" id="SSF52047">
    <property type="entry name" value="RNI-like"/>
    <property type="match status" value="1"/>
</dbReference>
<feature type="domain" description="F-box/LRR-repeat protein 15-like leucin rich repeat" evidence="1">
    <location>
        <begin position="156"/>
        <end position="389"/>
    </location>
</feature>
<gene>
    <name evidence="2" type="ORF">MKW98_029439</name>
</gene>